<name>A0A1D6KBA6_MAIZE</name>
<gene>
    <name evidence="2" type="ORF">ZEAMMB73_Zm00001d030262</name>
</gene>
<feature type="compositionally biased region" description="Polar residues" evidence="1">
    <location>
        <begin position="83"/>
        <end position="93"/>
    </location>
</feature>
<organism evidence="2">
    <name type="scientific">Zea mays</name>
    <name type="common">Maize</name>
    <dbReference type="NCBI Taxonomy" id="4577"/>
    <lineage>
        <taxon>Eukaryota</taxon>
        <taxon>Viridiplantae</taxon>
        <taxon>Streptophyta</taxon>
        <taxon>Embryophyta</taxon>
        <taxon>Tracheophyta</taxon>
        <taxon>Spermatophyta</taxon>
        <taxon>Magnoliopsida</taxon>
        <taxon>Liliopsida</taxon>
        <taxon>Poales</taxon>
        <taxon>Poaceae</taxon>
        <taxon>PACMAD clade</taxon>
        <taxon>Panicoideae</taxon>
        <taxon>Andropogonodae</taxon>
        <taxon>Andropogoneae</taxon>
        <taxon>Tripsacinae</taxon>
        <taxon>Zea</taxon>
    </lineage>
</organism>
<evidence type="ECO:0000313" key="3">
    <source>
        <dbReference type="EnsemblPlants" id="Zm00001eb026140_P001"/>
    </source>
</evidence>
<evidence type="ECO:0000256" key="1">
    <source>
        <dbReference type="SAM" id="MobiDB-lite"/>
    </source>
</evidence>
<dbReference type="EMBL" id="CM007647">
    <property type="protein sequence ID" value="ONM00644.1"/>
    <property type="molecule type" value="Genomic_DNA"/>
</dbReference>
<evidence type="ECO:0000313" key="4">
    <source>
        <dbReference type="Proteomes" id="UP000007305"/>
    </source>
</evidence>
<keyword evidence="4" id="KW-1185">Reference proteome</keyword>
<reference evidence="3" key="2">
    <citation type="submission" date="2019-07" db="EMBL/GenBank/DDBJ databases">
        <authorList>
            <person name="Seetharam A."/>
            <person name="Woodhouse M."/>
            <person name="Cannon E."/>
        </authorList>
    </citation>
    <scope>NUCLEOTIDE SEQUENCE [LARGE SCALE GENOMIC DNA]</scope>
    <source>
        <strain evidence="3">cv. B73</strain>
    </source>
</reference>
<proteinExistence type="predicted"/>
<accession>A0A1D6KBA6</accession>
<dbReference type="AlphaFoldDB" id="A0A1D6KBA6"/>
<dbReference type="EnsemblPlants" id="Zm00001eb026140_T001">
    <property type="protein sequence ID" value="Zm00001eb026140_P001"/>
    <property type="gene ID" value="Zm00001eb026140"/>
</dbReference>
<dbReference type="Proteomes" id="UP000007305">
    <property type="component" value="Chromosome 1"/>
</dbReference>
<sequence length="193" mass="21121">MNNIRRTAIPYRGKRRRDRDCIDQDEAFEHVDSATRRSVVAAAAPWPRARASTRENDIGKLEDGQPSSVSDRGELSSGACCQVKTTAMTQGRNSGERRRKTSRESRETTICTTIGKTQQSPAAWEDQLVALLLLVGVGVRGPSTTSRAAARWCLGAEQIQGRSWETWPASTNGARSKQAGTGWPCAMAEIWAS</sequence>
<protein>
    <submittedName>
        <fullName evidence="2 3">Uncharacterized protein</fullName>
    </submittedName>
</protein>
<dbReference type="Gramene" id="Zm00001eb026140_T001">
    <property type="protein sequence ID" value="Zm00001eb026140_P001"/>
    <property type="gene ID" value="Zm00001eb026140"/>
</dbReference>
<dbReference type="PaxDb" id="4577-GRMZM2G466982_P01"/>
<feature type="region of interest" description="Disordered" evidence="1">
    <location>
        <begin position="45"/>
        <end position="108"/>
    </location>
</feature>
<reference evidence="3" key="3">
    <citation type="submission" date="2021-05" db="UniProtKB">
        <authorList>
            <consortium name="EnsemblPlants"/>
        </authorList>
    </citation>
    <scope>IDENTIFICATION</scope>
    <source>
        <strain evidence="3">cv. B73</strain>
    </source>
</reference>
<evidence type="ECO:0000313" key="2">
    <source>
        <dbReference type="EMBL" id="ONM00644.1"/>
    </source>
</evidence>
<reference evidence="2 4" key="1">
    <citation type="submission" date="2015-12" db="EMBL/GenBank/DDBJ databases">
        <title>Update maize B73 reference genome by single molecule sequencing technologies.</title>
        <authorList>
            <consortium name="Maize Genome Sequencing Project"/>
            <person name="Ware D."/>
        </authorList>
    </citation>
    <scope>NUCLEOTIDE SEQUENCE [LARGE SCALE GENOMIC DNA]</scope>
    <source>
        <strain evidence="4">cv. B73</strain>
        <tissue evidence="2">Seedling</tissue>
    </source>
</reference>
<feature type="compositionally biased region" description="Basic and acidic residues" evidence="1">
    <location>
        <begin position="52"/>
        <end position="63"/>
    </location>
</feature>